<keyword evidence="1" id="KW-1133">Transmembrane helix</keyword>
<dbReference type="GeneID" id="20657730"/>
<keyword evidence="1" id="KW-0472">Membrane</keyword>
<evidence type="ECO:0000256" key="1">
    <source>
        <dbReference type="SAM" id="Phobius"/>
    </source>
</evidence>
<feature type="transmembrane region" description="Helical" evidence="1">
    <location>
        <begin position="12"/>
        <end position="33"/>
    </location>
</feature>
<sequence>MLALDEYCQRASFVRVLAVCLLFPLGPLVIVALTECMPLQPVEKGPFANYVFWIRHTFMGTLLVVCAMVQAKSWIPDISMTLKQVIMVAIGSALVYTAACIAIADLWVFPIPFLVVGGAPLMFAIWATATRLVLGSRPLDGVQDGEFLGHQFLLITSVHASLLGIYPAYQAVFLALDPWMQLGMVALLQGINLALKNVQTALGSHLEDNLPEVITFSVDVFSAIYSVLCMHSANSMKMVGLTLALNTSVLLLSLHGMSRRSRAARSSRTFLQHQKLRRPDDGPAQLTTLVGTTLRLLQAPEQLDLVEVRSTRLLSGLPQKLSNYNKGVLNLLATRSVYSNSRRVSETVSVAEIKEKYSSAAMEGRSLSDLHLPAPPTRLKNNPRLRGVFLVVQATRWLETDDFSGDIVAARICPAVTNSNAVITAVLEETQKQNTRAVKQALQLLFSNEHLGLSAYTQAVIPVLYLCYMPVLQALPNHVYYPTHYRYFGDAKEFNERMTVIGTLAMLQFAGLTALQVFVSKRFGVSTIYQAAFVLETQFVFLQGRLLIWLIFAVQSTLVHYGTLHSQLLPH</sequence>
<protein>
    <submittedName>
        <fullName evidence="2">Uncharacterized protein</fullName>
    </submittedName>
</protein>
<feature type="transmembrane region" description="Helical" evidence="1">
    <location>
        <begin position="85"/>
        <end position="107"/>
    </location>
</feature>
<keyword evidence="1" id="KW-0812">Transmembrane</keyword>
<accession>G4ZI44</accession>
<name>G4ZI44_PHYSP</name>
<dbReference type="Proteomes" id="UP000002640">
    <property type="component" value="Unassembled WGS sequence"/>
</dbReference>
<dbReference type="AlphaFoldDB" id="G4ZI44"/>
<feature type="transmembrane region" description="Helical" evidence="1">
    <location>
        <begin position="500"/>
        <end position="519"/>
    </location>
</feature>
<dbReference type="RefSeq" id="XP_009527151.1">
    <property type="nucleotide sequence ID" value="XM_009528856.1"/>
</dbReference>
<evidence type="ECO:0000313" key="2">
    <source>
        <dbReference type="EMBL" id="EGZ18093.1"/>
    </source>
</evidence>
<dbReference type="EMBL" id="JH159154">
    <property type="protein sequence ID" value="EGZ18093.1"/>
    <property type="molecule type" value="Genomic_DNA"/>
</dbReference>
<dbReference type="KEGG" id="psoj:PHYSODRAFT_499687"/>
<organism evidence="2 3">
    <name type="scientific">Phytophthora sojae (strain P6497)</name>
    <name type="common">Soybean stem and root rot agent</name>
    <name type="synonym">Phytophthora megasperma f. sp. glycines</name>
    <dbReference type="NCBI Taxonomy" id="1094619"/>
    <lineage>
        <taxon>Eukaryota</taxon>
        <taxon>Sar</taxon>
        <taxon>Stramenopiles</taxon>
        <taxon>Oomycota</taxon>
        <taxon>Peronosporomycetes</taxon>
        <taxon>Peronosporales</taxon>
        <taxon>Peronosporaceae</taxon>
        <taxon>Phytophthora</taxon>
    </lineage>
</organism>
<feature type="transmembrane region" description="Helical" evidence="1">
    <location>
        <begin position="53"/>
        <end position="73"/>
    </location>
</feature>
<feature type="transmembrane region" description="Helical" evidence="1">
    <location>
        <begin position="147"/>
        <end position="166"/>
    </location>
</feature>
<dbReference type="OMA" id="MHSANSM"/>
<dbReference type="InParanoid" id="G4ZI44"/>
<feature type="transmembrane region" description="Helical" evidence="1">
    <location>
        <begin position="539"/>
        <end position="561"/>
    </location>
</feature>
<keyword evidence="3" id="KW-1185">Reference proteome</keyword>
<reference evidence="2 3" key="1">
    <citation type="journal article" date="2006" name="Science">
        <title>Phytophthora genome sequences uncover evolutionary origins and mechanisms of pathogenesis.</title>
        <authorList>
            <person name="Tyler B.M."/>
            <person name="Tripathy S."/>
            <person name="Zhang X."/>
            <person name="Dehal P."/>
            <person name="Jiang R.H."/>
            <person name="Aerts A."/>
            <person name="Arredondo F.D."/>
            <person name="Baxter L."/>
            <person name="Bensasson D."/>
            <person name="Beynon J.L."/>
            <person name="Chapman J."/>
            <person name="Damasceno C.M."/>
            <person name="Dorrance A.E."/>
            <person name="Dou D."/>
            <person name="Dickerman A.W."/>
            <person name="Dubchak I.L."/>
            <person name="Garbelotto M."/>
            <person name="Gijzen M."/>
            <person name="Gordon S.G."/>
            <person name="Govers F."/>
            <person name="Grunwald N.J."/>
            <person name="Huang W."/>
            <person name="Ivors K.L."/>
            <person name="Jones R.W."/>
            <person name="Kamoun S."/>
            <person name="Krampis K."/>
            <person name="Lamour K.H."/>
            <person name="Lee M.K."/>
            <person name="McDonald W.H."/>
            <person name="Medina M."/>
            <person name="Meijer H.J."/>
            <person name="Nordberg E.K."/>
            <person name="Maclean D.J."/>
            <person name="Ospina-Giraldo M.D."/>
            <person name="Morris P.F."/>
            <person name="Phuntumart V."/>
            <person name="Putnam N.H."/>
            <person name="Rash S."/>
            <person name="Rose J.K."/>
            <person name="Sakihama Y."/>
            <person name="Salamov A.A."/>
            <person name="Savidor A."/>
            <person name="Scheuring C.F."/>
            <person name="Smith B.M."/>
            <person name="Sobral B.W."/>
            <person name="Terry A."/>
            <person name="Torto-Alalibo T.A."/>
            <person name="Win J."/>
            <person name="Xu Z."/>
            <person name="Zhang H."/>
            <person name="Grigoriev I.V."/>
            <person name="Rokhsar D.S."/>
            <person name="Boore J.L."/>
        </authorList>
    </citation>
    <scope>NUCLEOTIDE SEQUENCE [LARGE SCALE GENOMIC DNA]</scope>
    <source>
        <strain evidence="2 3">P6497</strain>
    </source>
</reference>
<evidence type="ECO:0000313" key="3">
    <source>
        <dbReference type="Proteomes" id="UP000002640"/>
    </source>
</evidence>
<feature type="transmembrane region" description="Helical" evidence="1">
    <location>
        <begin position="113"/>
        <end position="135"/>
    </location>
</feature>
<feature type="transmembrane region" description="Helical" evidence="1">
    <location>
        <begin position="239"/>
        <end position="258"/>
    </location>
</feature>
<proteinExistence type="predicted"/>
<gene>
    <name evidence="2" type="ORF">PHYSODRAFT_499687</name>
</gene>